<evidence type="ECO:0000256" key="1">
    <source>
        <dbReference type="SAM" id="MobiDB-lite"/>
    </source>
</evidence>
<proteinExistence type="predicted"/>
<evidence type="ECO:0000313" key="3">
    <source>
        <dbReference type="Proteomes" id="UP000664167"/>
    </source>
</evidence>
<dbReference type="Proteomes" id="UP000664167">
    <property type="component" value="Unassembled WGS sequence"/>
</dbReference>
<sequence length="78" mass="8178">MFRGHVGDAAPCAAAVDANRMNANAWISERQDFTAPYVDNVDTEEAMSVLAPASDPDAPTLQLGAGAAPADYDTDPRI</sequence>
<evidence type="ECO:0000313" key="2">
    <source>
        <dbReference type="EMBL" id="MBO0514411.1"/>
    </source>
</evidence>
<protein>
    <submittedName>
        <fullName evidence="2">Uncharacterized protein</fullName>
    </submittedName>
</protein>
<keyword evidence="3" id="KW-1185">Reference proteome</keyword>
<comment type="caution">
    <text evidence="2">The sequence shown here is derived from an EMBL/GenBank/DDBJ whole genome shotgun (WGS) entry which is preliminary data.</text>
</comment>
<feature type="region of interest" description="Disordered" evidence="1">
    <location>
        <begin position="51"/>
        <end position="78"/>
    </location>
</feature>
<organism evidence="2 3">
    <name type="scientific">Streptomyces beijiangensis</name>
    <dbReference type="NCBI Taxonomy" id="163361"/>
    <lineage>
        <taxon>Bacteria</taxon>
        <taxon>Bacillati</taxon>
        <taxon>Actinomycetota</taxon>
        <taxon>Actinomycetes</taxon>
        <taxon>Kitasatosporales</taxon>
        <taxon>Streptomycetaceae</taxon>
        <taxon>Streptomyces</taxon>
    </lineage>
</organism>
<gene>
    <name evidence="2" type="ORF">J0695_21825</name>
</gene>
<reference evidence="2" key="1">
    <citation type="submission" date="2021-03" db="EMBL/GenBank/DDBJ databases">
        <title>Streptomyces poriferae sp. nov., a novel marine sponge-derived Actinobacteria species with anti-MRSA activity.</title>
        <authorList>
            <person name="Sandoval-Powers M."/>
            <person name="Kralova S."/>
            <person name="Nguyen G.-S."/>
            <person name="Fawwal D."/>
            <person name="Degnes K."/>
            <person name="Klinkenberg G."/>
            <person name="Sletta H."/>
            <person name="Wentzel A."/>
            <person name="Liles M.R."/>
        </authorList>
    </citation>
    <scope>NUCLEOTIDE SEQUENCE</scope>
    <source>
        <strain evidence="2">DSM 41794</strain>
    </source>
</reference>
<dbReference type="EMBL" id="JAFLRJ010000206">
    <property type="protein sequence ID" value="MBO0514411.1"/>
    <property type="molecule type" value="Genomic_DNA"/>
</dbReference>
<name>A0A939JFR6_9ACTN</name>
<accession>A0A939JFR6</accession>
<dbReference type="AlphaFoldDB" id="A0A939JFR6"/>
<dbReference type="RefSeq" id="WP_206963813.1">
    <property type="nucleotide sequence ID" value="NZ_BAAAJJ010000001.1"/>
</dbReference>